<evidence type="ECO:0000313" key="1">
    <source>
        <dbReference type="EMBL" id="KKK89043.1"/>
    </source>
</evidence>
<accession>A0A0F8Z5L0</accession>
<gene>
    <name evidence="1" type="ORF">LCGC14_2737060</name>
</gene>
<protein>
    <submittedName>
        <fullName evidence="1">Uncharacterized protein</fullName>
    </submittedName>
</protein>
<proteinExistence type="predicted"/>
<dbReference type="AlphaFoldDB" id="A0A0F8Z5L0"/>
<reference evidence="1" key="1">
    <citation type="journal article" date="2015" name="Nature">
        <title>Complex archaea that bridge the gap between prokaryotes and eukaryotes.</title>
        <authorList>
            <person name="Spang A."/>
            <person name="Saw J.H."/>
            <person name="Jorgensen S.L."/>
            <person name="Zaremba-Niedzwiedzka K."/>
            <person name="Martijn J."/>
            <person name="Lind A.E."/>
            <person name="van Eijk R."/>
            <person name="Schleper C."/>
            <person name="Guy L."/>
            <person name="Ettema T.J."/>
        </authorList>
    </citation>
    <scope>NUCLEOTIDE SEQUENCE</scope>
</reference>
<sequence>MGVGIVGSFGKDRSRFLEYCVANTLTMYTKAHKHNIYPVTCKLCGLAVAPKKAVAYHIRNYAGPYRSECFLCDECHEWAQIMKVSWESFQKKRRGDLKWTRKD</sequence>
<name>A0A0F8Z5L0_9ZZZZ</name>
<comment type="caution">
    <text evidence="1">The sequence shown here is derived from an EMBL/GenBank/DDBJ whole genome shotgun (WGS) entry which is preliminary data.</text>
</comment>
<dbReference type="EMBL" id="LAZR01049693">
    <property type="protein sequence ID" value="KKK89043.1"/>
    <property type="molecule type" value="Genomic_DNA"/>
</dbReference>
<organism evidence="1">
    <name type="scientific">marine sediment metagenome</name>
    <dbReference type="NCBI Taxonomy" id="412755"/>
    <lineage>
        <taxon>unclassified sequences</taxon>
        <taxon>metagenomes</taxon>
        <taxon>ecological metagenomes</taxon>
    </lineage>
</organism>